<keyword evidence="2" id="KW-1185">Reference proteome</keyword>
<accession>A0ACB9N964</accession>
<dbReference type="EMBL" id="CM039432">
    <property type="protein sequence ID" value="KAI4332997.1"/>
    <property type="molecule type" value="Genomic_DNA"/>
</dbReference>
<protein>
    <submittedName>
        <fullName evidence="1">Uncharacterized protein</fullName>
    </submittedName>
</protein>
<comment type="caution">
    <text evidence="1">The sequence shown here is derived from an EMBL/GenBank/DDBJ whole genome shotgun (WGS) entry which is preliminary data.</text>
</comment>
<proteinExistence type="predicted"/>
<evidence type="ECO:0000313" key="2">
    <source>
        <dbReference type="Proteomes" id="UP000828941"/>
    </source>
</evidence>
<name>A0ACB9N964_BAUVA</name>
<reference evidence="1 2" key="1">
    <citation type="journal article" date="2022" name="DNA Res.">
        <title>Chromosomal-level genome assembly of the orchid tree Bauhinia variegata (Leguminosae; Cercidoideae) supports the allotetraploid origin hypothesis of Bauhinia.</title>
        <authorList>
            <person name="Zhong Y."/>
            <person name="Chen Y."/>
            <person name="Zheng D."/>
            <person name="Pang J."/>
            <person name="Liu Y."/>
            <person name="Luo S."/>
            <person name="Meng S."/>
            <person name="Qian L."/>
            <person name="Wei D."/>
            <person name="Dai S."/>
            <person name="Zhou R."/>
        </authorList>
    </citation>
    <scope>NUCLEOTIDE SEQUENCE [LARGE SCALE GENOMIC DNA]</scope>
    <source>
        <strain evidence="1">BV-YZ2020</strain>
    </source>
</reference>
<gene>
    <name evidence="1" type="ORF">L6164_017855</name>
</gene>
<sequence length="133" mass="15166">MAHFSSCGELSLLPTHIAFLRYLNRILYSIKHDVAQVLAGIFCFQPNVDRNVRKFCEEDLLSSSAKDLMTSLQNECYLEAQAWSPIKKNFGDKQGPYAVFNALDSMLKDSLDRLKMMREGDIFGQDRSSGIYM</sequence>
<organism evidence="1 2">
    <name type="scientific">Bauhinia variegata</name>
    <name type="common">Purple orchid tree</name>
    <name type="synonym">Phanera variegata</name>
    <dbReference type="NCBI Taxonomy" id="167791"/>
    <lineage>
        <taxon>Eukaryota</taxon>
        <taxon>Viridiplantae</taxon>
        <taxon>Streptophyta</taxon>
        <taxon>Embryophyta</taxon>
        <taxon>Tracheophyta</taxon>
        <taxon>Spermatophyta</taxon>
        <taxon>Magnoliopsida</taxon>
        <taxon>eudicotyledons</taxon>
        <taxon>Gunneridae</taxon>
        <taxon>Pentapetalae</taxon>
        <taxon>rosids</taxon>
        <taxon>fabids</taxon>
        <taxon>Fabales</taxon>
        <taxon>Fabaceae</taxon>
        <taxon>Cercidoideae</taxon>
        <taxon>Cercideae</taxon>
        <taxon>Bauhiniinae</taxon>
        <taxon>Bauhinia</taxon>
    </lineage>
</organism>
<evidence type="ECO:0000313" key="1">
    <source>
        <dbReference type="EMBL" id="KAI4332997.1"/>
    </source>
</evidence>
<dbReference type="Proteomes" id="UP000828941">
    <property type="component" value="Chromosome 7"/>
</dbReference>